<dbReference type="RefSeq" id="XP_065649532.1">
    <property type="nucleotide sequence ID" value="XM_065793460.1"/>
</dbReference>
<accession>A0ABM4BKE1</accession>
<reference evidence="2" key="1">
    <citation type="submission" date="2025-08" db="UniProtKB">
        <authorList>
            <consortium name="RefSeq"/>
        </authorList>
    </citation>
    <scope>IDENTIFICATION</scope>
</reference>
<sequence>MANATANVLTEYNSAQSLIAVIVDNTTSNTGADNGLVIKLEKILKRSLHLLGCLLHQVEHPLRHIICELDGSTNGPKSYKGLIGDAASHQTLHKQLLVEFVPIYSEIELFVRSEVISDLTADQRKLYEYCVGISKGFISKKFLSKQPGPIFHARWLTLALRIMMVYVRTNKPSSELLVITKYIVQVYCVMWFAIKRSGKYKDAC</sequence>
<dbReference type="PANTHER" id="PTHR46409">
    <property type="entry name" value="HTH PSQ-TYPE DOMAIN-CONTAINING PROTEIN"/>
    <property type="match status" value="1"/>
</dbReference>
<gene>
    <name evidence="2" type="primary">LOC136078212</name>
</gene>
<protein>
    <submittedName>
        <fullName evidence="2">Uncharacterized protein LOC136078212</fullName>
    </submittedName>
</protein>
<evidence type="ECO:0000313" key="1">
    <source>
        <dbReference type="Proteomes" id="UP001652625"/>
    </source>
</evidence>
<evidence type="ECO:0000313" key="2">
    <source>
        <dbReference type="RefSeq" id="XP_065649532.1"/>
    </source>
</evidence>
<dbReference type="PANTHER" id="PTHR46409:SF1">
    <property type="entry name" value="HTH PSQ-TYPE DOMAIN-CONTAINING PROTEIN"/>
    <property type="match status" value="1"/>
</dbReference>
<keyword evidence="1" id="KW-1185">Reference proteome</keyword>
<name>A0ABM4BKE1_HYDVU</name>
<dbReference type="Proteomes" id="UP001652625">
    <property type="component" value="Chromosome 03"/>
</dbReference>
<organism evidence="1 2">
    <name type="scientific">Hydra vulgaris</name>
    <name type="common">Hydra</name>
    <name type="synonym">Hydra attenuata</name>
    <dbReference type="NCBI Taxonomy" id="6087"/>
    <lineage>
        <taxon>Eukaryota</taxon>
        <taxon>Metazoa</taxon>
        <taxon>Cnidaria</taxon>
        <taxon>Hydrozoa</taxon>
        <taxon>Hydroidolina</taxon>
        <taxon>Anthoathecata</taxon>
        <taxon>Aplanulata</taxon>
        <taxon>Hydridae</taxon>
        <taxon>Hydra</taxon>
    </lineage>
</organism>
<proteinExistence type="predicted"/>
<dbReference type="GeneID" id="136078212"/>